<dbReference type="Proteomes" id="UP000694240">
    <property type="component" value="Chromosome 12"/>
</dbReference>
<keyword evidence="1 5" id="KW-0346">Stress response</keyword>
<gene>
    <name evidence="5" type="ORF">ISN45_Aa07g022160</name>
</gene>
<dbReference type="EMBL" id="JAEFBK010000012">
    <property type="protein sequence ID" value="KAG7542216.1"/>
    <property type="molecule type" value="Genomic_DNA"/>
</dbReference>
<dbReference type="GO" id="GO:0034605">
    <property type="term" value="P:cellular response to heat"/>
    <property type="evidence" value="ECO:0007669"/>
    <property type="project" value="TreeGrafter"/>
</dbReference>
<protein>
    <submittedName>
        <fullName evidence="5">Heat shock factor (HSF)-type DNA-binding</fullName>
    </submittedName>
</protein>
<sequence>MGQNFPNGLGTFYIGMYKLVEDPSSDPIISWSKSNNGFVMCKEEERIRSKILWRFHCEKLSEFLSELKYYGFRRVKKKKGSGEMEFRNEDFVRGQPERLRDMMLKACRKHRAKFKAKETAKEAAKEAVKQLQRLQI</sequence>
<organism evidence="5 6">
    <name type="scientific">Arabidopsis thaliana x Arabidopsis arenosa</name>
    <dbReference type="NCBI Taxonomy" id="1240361"/>
    <lineage>
        <taxon>Eukaryota</taxon>
        <taxon>Viridiplantae</taxon>
        <taxon>Streptophyta</taxon>
        <taxon>Embryophyta</taxon>
        <taxon>Tracheophyta</taxon>
        <taxon>Spermatophyta</taxon>
        <taxon>Magnoliopsida</taxon>
        <taxon>eudicotyledons</taxon>
        <taxon>Gunneridae</taxon>
        <taxon>Pentapetalae</taxon>
        <taxon>rosids</taxon>
        <taxon>malvids</taxon>
        <taxon>Brassicales</taxon>
        <taxon>Brassicaceae</taxon>
        <taxon>Camelineae</taxon>
        <taxon>Arabidopsis</taxon>
    </lineage>
</organism>
<evidence type="ECO:0000259" key="4">
    <source>
        <dbReference type="SMART" id="SM00415"/>
    </source>
</evidence>
<reference evidence="5 6" key="1">
    <citation type="submission" date="2020-12" db="EMBL/GenBank/DDBJ databases">
        <title>Concerted genomic and epigenomic changes stabilize Arabidopsis allopolyploids.</title>
        <authorList>
            <person name="Chen Z."/>
        </authorList>
    </citation>
    <scope>NUCLEOTIDE SEQUENCE [LARGE SCALE GENOMIC DNA]</scope>
    <source>
        <strain evidence="5">Allo738</strain>
        <tissue evidence="5">Leaf</tissue>
    </source>
</reference>
<evidence type="ECO:0000313" key="6">
    <source>
        <dbReference type="Proteomes" id="UP000694240"/>
    </source>
</evidence>
<accession>A0A8T1Y532</accession>
<dbReference type="PANTHER" id="PTHR10015:SF384">
    <property type="entry name" value="DNA-BINDING PROTEIN-RELATED"/>
    <property type="match status" value="1"/>
</dbReference>
<dbReference type="InterPro" id="IPR000232">
    <property type="entry name" value="HSF_DNA-bd"/>
</dbReference>
<comment type="similarity">
    <text evidence="3">Belongs to the HSF family.</text>
</comment>
<comment type="caution">
    <text evidence="5">The sequence shown here is derived from an EMBL/GenBank/DDBJ whole genome shotgun (WGS) entry which is preliminary data.</text>
</comment>
<dbReference type="AlphaFoldDB" id="A0A8T1Y532"/>
<feature type="domain" description="HSF-type DNA-binding" evidence="4">
    <location>
        <begin position="8"/>
        <end position="105"/>
    </location>
</feature>
<dbReference type="SMART" id="SM00415">
    <property type="entry name" value="HSF"/>
    <property type="match status" value="1"/>
</dbReference>
<dbReference type="GO" id="GO:0005634">
    <property type="term" value="C:nucleus"/>
    <property type="evidence" value="ECO:0007669"/>
    <property type="project" value="TreeGrafter"/>
</dbReference>
<dbReference type="GO" id="GO:0006357">
    <property type="term" value="P:regulation of transcription by RNA polymerase II"/>
    <property type="evidence" value="ECO:0007669"/>
    <property type="project" value="TreeGrafter"/>
</dbReference>
<dbReference type="Pfam" id="PF00447">
    <property type="entry name" value="HSF_DNA-bind"/>
    <property type="match status" value="1"/>
</dbReference>
<evidence type="ECO:0000313" key="5">
    <source>
        <dbReference type="EMBL" id="KAG7542216.1"/>
    </source>
</evidence>
<evidence type="ECO:0000256" key="3">
    <source>
        <dbReference type="RuleBase" id="RU004020"/>
    </source>
</evidence>
<proteinExistence type="inferred from homology"/>
<dbReference type="PANTHER" id="PTHR10015">
    <property type="entry name" value="HEAT SHOCK TRANSCRIPTION FACTOR"/>
    <property type="match status" value="1"/>
</dbReference>
<keyword evidence="2 5" id="KW-0238">DNA-binding</keyword>
<evidence type="ECO:0000256" key="2">
    <source>
        <dbReference type="ARBA" id="ARBA00023125"/>
    </source>
</evidence>
<dbReference type="GO" id="GO:0003700">
    <property type="term" value="F:DNA-binding transcription factor activity"/>
    <property type="evidence" value="ECO:0007669"/>
    <property type="project" value="InterPro"/>
</dbReference>
<name>A0A8T1Y532_9BRAS</name>
<evidence type="ECO:0000256" key="1">
    <source>
        <dbReference type="ARBA" id="ARBA00023016"/>
    </source>
</evidence>
<keyword evidence="6" id="KW-1185">Reference proteome</keyword>
<dbReference type="GO" id="GO:0000978">
    <property type="term" value="F:RNA polymerase II cis-regulatory region sequence-specific DNA binding"/>
    <property type="evidence" value="ECO:0007669"/>
    <property type="project" value="TreeGrafter"/>
</dbReference>